<dbReference type="OrthoDB" id="3935025at2759"/>
<dbReference type="PANTHER" id="PTHR33481:SF1">
    <property type="entry name" value="ENDONUCLEASE_EXONUCLEASE_PHOSPHATASE DOMAIN-CONTAINING PROTEIN-RELATED"/>
    <property type="match status" value="1"/>
</dbReference>
<dbReference type="AlphaFoldDB" id="A0A6A6ECD3"/>
<keyword evidence="2" id="KW-1185">Reference proteome</keyword>
<evidence type="ECO:0000313" key="2">
    <source>
        <dbReference type="Proteomes" id="UP000800200"/>
    </source>
</evidence>
<protein>
    <recommendedName>
        <fullName evidence="3">Reverse transcriptase domain-containing protein</fullName>
    </recommendedName>
</protein>
<evidence type="ECO:0008006" key="3">
    <source>
        <dbReference type="Google" id="ProtNLM"/>
    </source>
</evidence>
<evidence type="ECO:0000313" key="1">
    <source>
        <dbReference type="EMBL" id="KAF2189414.1"/>
    </source>
</evidence>
<proteinExistence type="predicted"/>
<name>A0A6A6ECD3_9PEZI</name>
<organism evidence="1 2">
    <name type="scientific">Zopfia rhizophila CBS 207.26</name>
    <dbReference type="NCBI Taxonomy" id="1314779"/>
    <lineage>
        <taxon>Eukaryota</taxon>
        <taxon>Fungi</taxon>
        <taxon>Dikarya</taxon>
        <taxon>Ascomycota</taxon>
        <taxon>Pezizomycotina</taxon>
        <taxon>Dothideomycetes</taxon>
        <taxon>Dothideomycetes incertae sedis</taxon>
        <taxon>Zopfiaceae</taxon>
        <taxon>Zopfia</taxon>
    </lineage>
</organism>
<dbReference type="PANTHER" id="PTHR33481">
    <property type="entry name" value="REVERSE TRANSCRIPTASE"/>
    <property type="match status" value="1"/>
</dbReference>
<reference evidence="1" key="1">
    <citation type="journal article" date="2020" name="Stud. Mycol.">
        <title>101 Dothideomycetes genomes: a test case for predicting lifestyles and emergence of pathogens.</title>
        <authorList>
            <person name="Haridas S."/>
            <person name="Albert R."/>
            <person name="Binder M."/>
            <person name="Bloem J."/>
            <person name="Labutti K."/>
            <person name="Salamov A."/>
            <person name="Andreopoulos B."/>
            <person name="Baker S."/>
            <person name="Barry K."/>
            <person name="Bills G."/>
            <person name="Bluhm B."/>
            <person name="Cannon C."/>
            <person name="Castanera R."/>
            <person name="Culley D."/>
            <person name="Daum C."/>
            <person name="Ezra D."/>
            <person name="Gonzalez J."/>
            <person name="Henrissat B."/>
            <person name="Kuo A."/>
            <person name="Liang C."/>
            <person name="Lipzen A."/>
            <person name="Lutzoni F."/>
            <person name="Magnuson J."/>
            <person name="Mondo S."/>
            <person name="Nolan M."/>
            <person name="Ohm R."/>
            <person name="Pangilinan J."/>
            <person name="Park H.-J."/>
            <person name="Ramirez L."/>
            <person name="Alfaro M."/>
            <person name="Sun H."/>
            <person name="Tritt A."/>
            <person name="Yoshinaga Y."/>
            <person name="Zwiers L.-H."/>
            <person name="Turgeon B."/>
            <person name="Goodwin S."/>
            <person name="Spatafora J."/>
            <person name="Crous P."/>
            <person name="Grigoriev I."/>
        </authorList>
    </citation>
    <scope>NUCLEOTIDE SEQUENCE</scope>
    <source>
        <strain evidence="1">CBS 207.26</strain>
    </source>
</reference>
<feature type="non-terminal residue" evidence="1">
    <location>
        <position position="1"/>
    </location>
</feature>
<dbReference type="Proteomes" id="UP000800200">
    <property type="component" value="Unassembled WGS sequence"/>
</dbReference>
<dbReference type="EMBL" id="ML994620">
    <property type="protein sequence ID" value="KAF2189414.1"/>
    <property type="molecule type" value="Genomic_DNA"/>
</dbReference>
<accession>A0A6A6ECD3</accession>
<gene>
    <name evidence="1" type="ORF">K469DRAFT_561634</name>
</gene>
<sequence>LKELITIVLRKEGKKDYSLPGSYQPIALENTIAKVIEKQVADKMAAAAERHDLLLWNQMGARKKRSTLSAISLLTSSVQTA</sequence>